<feature type="compositionally biased region" description="Basic and acidic residues" evidence="1">
    <location>
        <begin position="280"/>
        <end position="289"/>
    </location>
</feature>
<proteinExistence type="predicted"/>
<name>A0ABS3NJR4_9GAMM</name>
<keyword evidence="3" id="KW-1185">Reference proteome</keyword>
<feature type="region of interest" description="Disordered" evidence="1">
    <location>
        <begin position="122"/>
        <end position="145"/>
    </location>
</feature>
<evidence type="ECO:0000256" key="1">
    <source>
        <dbReference type="SAM" id="MobiDB-lite"/>
    </source>
</evidence>
<evidence type="ECO:0000313" key="2">
    <source>
        <dbReference type="EMBL" id="MBO1529630.1"/>
    </source>
</evidence>
<feature type="compositionally biased region" description="Polar residues" evidence="1">
    <location>
        <begin position="245"/>
        <end position="279"/>
    </location>
</feature>
<evidence type="ECO:0000313" key="3">
    <source>
        <dbReference type="Proteomes" id="UP000664554"/>
    </source>
</evidence>
<dbReference type="EMBL" id="JAGBKM010000001">
    <property type="protein sequence ID" value="MBO1529630.1"/>
    <property type="molecule type" value="Genomic_DNA"/>
</dbReference>
<accession>A0ABS3NJR4</accession>
<organism evidence="2 3">
    <name type="scientific">Psychrobacter coccoides</name>
    <dbReference type="NCBI Taxonomy" id="2818440"/>
    <lineage>
        <taxon>Bacteria</taxon>
        <taxon>Pseudomonadati</taxon>
        <taxon>Pseudomonadota</taxon>
        <taxon>Gammaproteobacteria</taxon>
        <taxon>Moraxellales</taxon>
        <taxon>Moraxellaceae</taxon>
        <taxon>Psychrobacter</taxon>
    </lineage>
</organism>
<reference evidence="2 3" key="1">
    <citation type="submission" date="2021-03" db="EMBL/GenBank/DDBJ databases">
        <authorList>
            <person name="Shang D.-D."/>
            <person name="Du Z.-J."/>
            <person name="Chen G.-J."/>
        </authorList>
    </citation>
    <scope>NUCLEOTIDE SEQUENCE [LARGE SCALE GENOMIC DNA]</scope>
    <source>
        <strain evidence="2 3">F1192</strain>
    </source>
</reference>
<feature type="region of interest" description="Disordered" evidence="1">
    <location>
        <begin position="244"/>
        <end position="289"/>
    </location>
</feature>
<dbReference type="Pfam" id="PF07120">
    <property type="entry name" value="DUF1376"/>
    <property type="match status" value="1"/>
</dbReference>
<comment type="caution">
    <text evidence="2">The sequence shown here is derived from an EMBL/GenBank/DDBJ whole genome shotgun (WGS) entry which is preliminary data.</text>
</comment>
<dbReference type="InterPro" id="IPR010781">
    <property type="entry name" value="DUF1376"/>
</dbReference>
<gene>
    <name evidence="2" type="ORF">J3492_00180</name>
</gene>
<sequence>MHFINHNFTDHDFETKHMNRIEKTIYLDLRSLYLSEEKPIDGSDMELLQRRLSVISDDEKQALAFVLKDKFKKAGKHYKRAAWDKILKDYKWGNKNKGNASSNATSNGVTFDVTQGVTLGNDGCNVTRNDDDTPMTPAERVRKSRQERKLMIDSLLGVGVTVDKGIKIADLRSLYVQHSDSISTKVVSDTTETVTQTVTPSNDDCNASNAKNAAITKNHEPLTINHKPVSEGAHTNTGEAVVDNFNHSSVDNSTDPSQQAPIETSKPTQSSVNHQSTKADQIRDQRADDIENWEAPTIDQMRGELFRAGKMMQLTDDQYDLHVSDFKAHYAEQALLGKPIVTDHNRKAKLRKWLMGEVDKQAASQARQEKAKGRFNIDNADWSGTTANQPTRDSDIPDAFHPSHSKPVQAKIDPSKCCIFNGLSKEPLPSMSIAETYEYVKQHKMPGKSADEVYDILLNQMQEAV</sequence>
<dbReference type="Proteomes" id="UP000664554">
    <property type="component" value="Unassembled WGS sequence"/>
</dbReference>
<dbReference type="RefSeq" id="WP_207988508.1">
    <property type="nucleotide sequence ID" value="NZ_JAGBKM010000001.1"/>
</dbReference>
<protein>
    <submittedName>
        <fullName evidence="2">DUF1376 domain-containing protein</fullName>
    </submittedName>
</protein>